<dbReference type="GO" id="GO:0140078">
    <property type="term" value="F:class I DNA-(apurinic or apyrimidinic site) endonuclease activity"/>
    <property type="evidence" value="ECO:0007669"/>
    <property type="project" value="UniProtKB-EC"/>
</dbReference>
<dbReference type="CDD" id="cd00056">
    <property type="entry name" value="ENDO3c"/>
    <property type="match status" value="1"/>
</dbReference>
<dbReference type="GO" id="GO:0003677">
    <property type="term" value="F:DNA binding"/>
    <property type="evidence" value="ECO:0007669"/>
    <property type="project" value="UniProtKB-UniRule"/>
</dbReference>
<evidence type="ECO:0000256" key="14">
    <source>
        <dbReference type="SAM" id="MobiDB-lite"/>
    </source>
</evidence>
<dbReference type="PANTHER" id="PTHR43286">
    <property type="entry name" value="ENDONUCLEASE III-LIKE PROTEIN 1"/>
    <property type="match status" value="1"/>
</dbReference>
<dbReference type="GO" id="GO:0046872">
    <property type="term" value="F:metal ion binding"/>
    <property type="evidence" value="ECO:0007669"/>
    <property type="project" value="UniProtKB-KW"/>
</dbReference>
<keyword evidence="13" id="KW-0496">Mitochondrion</keyword>
<gene>
    <name evidence="17" type="primary">LOC108624529</name>
    <name evidence="13" type="synonym">NTH1</name>
</gene>
<keyword evidence="13" id="KW-0539">Nucleus</keyword>
<dbReference type="GO" id="GO:0051539">
    <property type="term" value="F:4 iron, 4 sulfur cluster binding"/>
    <property type="evidence" value="ECO:0007669"/>
    <property type="project" value="UniProtKB-KW"/>
</dbReference>
<comment type="similarity">
    <text evidence="1 13">Belongs to the Nth/MutY family.</text>
</comment>
<dbReference type="SMART" id="SM00478">
    <property type="entry name" value="ENDO3c"/>
    <property type="match status" value="1"/>
</dbReference>
<keyword evidence="3" id="KW-0479">Metal-binding</keyword>
<comment type="catalytic activity">
    <reaction evidence="12 13">
        <text>2'-deoxyribonucleotide-(2'-deoxyribose 5'-phosphate)-2'-deoxyribonucleotide-DNA = a 3'-end 2'-deoxyribonucleotide-(2,3-dehydro-2,3-deoxyribose 5'-phosphate)-DNA + a 5'-end 5'-phospho-2'-deoxyribonucleoside-DNA + H(+)</text>
        <dbReference type="Rhea" id="RHEA:66592"/>
        <dbReference type="Rhea" id="RHEA-COMP:13180"/>
        <dbReference type="Rhea" id="RHEA-COMP:16897"/>
        <dbReference type="Rhea" id="RHEA-COMP:17067"/>
        <dbReference type="ChEBI" id="CHEBI:15378"/>
        <dbReference type="ChEBI" id="CHEBI:136412"/>
        <dbReference type="ChEBI" id="CHEBI:157695"/>
        <dbReference type="ChEBI" id="CHEBI:167181"/>
        <dbReference type="EC" id="4.2.99.18"/>
    </reaction>
</comment>
<dbReference type="AlphaFoldDB" id="A0AAJ7N637"/>
<dbReference type="GO" id="GO:0000703">
    <property type="term" value="F:oxidized pyrimidine nucleobase lesion DNA N-glycosylase activity"/>
    <property type="evidence" value="ECO:0007669"/>
    <property type="project" value="UniProtKB-UniRule"/>
</dbReference>
<feature type="compositionally biased region" description="Basic and acidic residues" evidence="14">
    <location>
        <begin position="78"/>
        <end position="89"/>
    </location>
</feature>
<dbReference type="GeneID" id="108624529"/>
<dbReference type="Pfam" id="PF00633">
    <property type="entry name" value="HHH"/>
    <property type="match status" value="1"/>
</dbReference>
<evidence type="ECO:0000256" key="10">
    <source>
        <dbReference type="ARBA" id="ARBA00023239"/>
    </source>
</evidence>
<keyword evidence="2" id="KW-0004">4Fe-4S</keyword>
<evidence type="ECO:0000256" key="7">
    <source>
        <dbReference type="ARBA" id="ARBA00023004"/>
    </source>
</evidence>
<evidence type="ECO:0000256" key="4">
    <source>
        <dbReference type="ARBA" id="ARBA00022763"/>
    </source>
</evidence>
<comment type="caution">
    <text evidence="13">Lacks conserved residue(s) required for the propagation of feature annotation.</text>
</comment>
<protein>
    <recommendedName>
        <fullName evidence="13">Endonuclease III homolog</fullName>
        <ecNumber evidence="13">3.2.2.-</ecNumber>
        <ecNumber evidence="13">4.2.99.18</ecNumber>
    </recommendedName>
    <alternativeName>
        <fullName evidence="13">Bifunctional DNA N-glycosylase/DNA-(apurinic or apyrimidinic site) lyase</fullName>
        <shortName evidence="13">DNA glycosylase/AP lyase</shortName>
    </alternativeName>
</protein>
<feature type="region of interest" description="Disordered" evidence="14">
    <location>
        <begin position="69"/>
        <end position="127"/>
    </location>
</feature>
<keyword evidence="7" id="KW-0408">Iron</keyword>
<keyword evidence="10 13" id="KW-0456">Lyase</keyword>
<feature type="compositionally biased region" description="Polar residues" evidence="14">
    <location>
        <begin position="112"/>
        <end position="122"/>
    </location>
</feature>
<dbReference type="PROSITE" id="PS01155">
    <property type="entry name" value="ENDONUCLEASE_III_2"/>
    <property type="match status" value="1"/>
</dbReference>
<dbReference type="InterPro" id="IPR004036">
    <property type="entry name" value="Endonuclease-III-like_CS2"/>
</dbReference>
<dbReference type="KEGG" id="ccal:108624529"/>
<dbReference type="InterPro" id="IPR011257">
    <property type="entry name" value="DNA_glycosylase"/>
</dbReference>
<evidence type="ECO:0000256" key="2">
    <source>
        <dbReference type="ARBA" id="ARBA00022485"/>
    </source>
</evidence>
<dbReference type="Pfam" id="PF00730">
    <property type="entry name" value="HhH-GPD"/>
    <property type="match status" value="1"/>
</dbReference>
<evidence type="ECO:0000256" key="13">
    <source>
        <dbReference type="HAMAP-Rule" id="MF_03183"/>
    </source>
</evidence>
<reference evidence="17" key="1">
    <citation type="submission" date="2025-08" db="UniProtKB">
        <authorList>
            <consortium name="RefSeq"/>
        </authorList>
    </citation>
    <scope>IDENTIFICATION</scope>
    <source>
        <tissue evidence="17">Whole body</tissue>
    </source>
</reference>
<name>A0AAJ7N637_9HYME</name>
<keyword evidence="16" id="KW-1185">Reference proteome</keyword>
<evidence type="ECO:0000256" key="12">
    <source>
        <dbReference type="ARBA" id="ARBA00044632"/>
    </source>
</evidence>
<evidence type="ECO:0000256" key="5">
    <source>
        <dbReference type="ARBA" id="ARBA00022801"/>
    </source>
</evidence>
<dbReference type="GO" id="GO:0006285">
    <property type="term" value="P:base-excision repair, AP site formation"/>
    <property type="evidence" value="ECO:0007669"/>
    <property type="project" value="UniProtKB-UniRule"/>
</dbReference>
<dbReference type="GO" id="GO:0005634">
    <property type="term" value="C:nucleus"/>
    <property type="evidence" value="ECO:0007669"/>
    <property type="project" value="UniProtKB-SubCell"/>
</dbReference>
<organism evidence="16 17">
    <name type="scientific">Ceratina calcarata</name>
    <dbReference type="NCBI Taxonomy" id="156304"/>
    <lineage>
        <taxon>Eukaryota</taxon>
        <taxon>Metazoa</taxon>
        <taxon>Ecdysozoa</taxon>
        <taxon>Arthropoda</taxon>
        <taxon>Hexapoda</taxon>
        <taxon>Insecta</taxon>
        <taxon>Pterygota</taxon>
        <taxon>Neoptera</taxon>
        <taxon>Endopterygota</taxon>
        <taxon>Hymenoptera</taxon>
        <taxon>Apocrita</taxon>
        <taxon>Aculeata</taxon>
        <taxon>Apoidea</taxon>
        <taxon>Anthophila</taxon>
        <taxon>Apidae</taxon>
        <taxon>Ceratina</taxon>
        <taxon>Zadontomerus</taxon>
    </lineage>
</organism>
<comment type="subcellular location">
    <subcellularLocation>
        <location evidence="13">Nucleus</location>
    </subcellularLocation>
    <subcellularLocation>
        <location evidence="13">Mitochondrion</location>
    </subcellularLocation>
</comment>
<dbReference type="Gene3D" id="1.10.340.30">
    <property type="entry name" value="Hypothetical protein, domain 2"/>
    <property type="match status" value="1"/>
</dbReference>
<evidence type="ECO:0000259" key="15">
    <source>
        <dbReference type="SMART" id="SM00478"/>
    </source>
</evidence>
<evidence type="ECO:0000256" key="1">
    <source>
        <dbReference type="ARBA" id="ARBA00008343"/>
    </source>
</evidence>
<keyword evidence="5 13" id="KW-0378">Hydrolase</keyword>
<dbReference type="RefSeq" id="XP_017879405.1">
    <property type="nucleotide sequence ID" value="XM_018023916.2"/>
</dbReference>
<proteinExistence type="inferred from homology"/>
<dbReference type="EC" id="4.2.99.18" evidence="13"/>
<comment type="function">
    <text evidence="13">Bifunctional DNA N-glycosylase with associated apurinic/apyrimidinic (AP) lyase function that catalyzes the first step in base excision repair (BER), the primary repair pathway for the repair of oxidative DNA damage. The DNA N-glycosylase activity releases the damaged DNA base from DNA by cleaving the N-glycosidic bond, leaving an AP site. The AP lyase activity cleaves the phosphodiester bond 3' to the AP site by a beta-elimination. Primarily recognizes and repairs oxidative base damage of pyrimidines.</text>
</comment>
<feature type="domain" description="HhH-GPD" evidence="15">
    <location>
        <begin position="201"/>
        <end position="351"/>
    </location>
</feature>
<dbReference type="InterPro" id="IPR030841">
    <property type="entry name" value="NTH1"/>
</dbReference>
<evidence type="ECO:0000256" key="6">
    <source>
        <dbReference type="ARBA" id="ARBA00022946"/>
    </source>
</evidence>
<evidence type="ECO:0000313" key="17">
    <source>
        <dbReference type="RefSeq" id="XP_017879405.1"/>
    </source>
</evidence>
<dbReference type="GO" id="GO:0006289">
    <property type="term" value="P:nucleotide-excision repair"/>
    <property type="evidence" value="ECO:0007669"/>
    <property type="project" value="TreeGrafter"/>
</dbReference>
<evidence type="ECO:0000256" key="11">
    <source>
        <dbReference type="ARBA" id="ARBA00023295"/>
    </source>
</evidence>
<evidence type="ECO:0000256" key="3">
    <source>
        <dbReference type="ARBA" id="ARBA00022723"/>
    </source>
</evidence>
<dbReference type="HAMAP" id="MF_03183">
    <property type="entry name" value="Endonuclease_III_Nth"/>
    <property type="match status" value="1"/>
</dbReference>
<dbReference type="InterPro" id="IPR023170">
    <property type="entry name" value="HhH_base_excis_C"/>
</dbReference>
<dbReference type="SUPFAM" id="SSF48150">
    <property type="entry name" value="DNA-glycosylase"/>
    <property type="match status" value="1"/>
</dbReference>
<accession>A0AAJ7N637</accession>
<keyword evidence="11 13" id="KW-0326">Glycosidase</keyword>
<dbReference type="FunFam" id="1.10.1670.10:FF:000003">
    <property type="entry name" value="Endonuclease III homolog"/>
    <property type="match status" value="1"/>
</dbReference>
<dbReference type="FunFam" id="1.10.340.30:FF:000005">
    <property type="entry name" value="Endonuclease III-like protein 1"/>
    <property type="match status" value="1"/>
</dbReference>
<keyword evidence="9 13" id="KW-0234">DNA repair</keyword>
<evidence type="ECO:0000256" key="9">
    <source>
        <dbReference type="ARBA" id="ARBA00023204"/>
    </source>
</evidence>
<keyword evidence="4 13" id="KW-0227">DNA damage</keyword>
<dbReference type="CTD" id="4913"/>
<keyword evidence="6" id="KW-0809">Transit peptide</keyword>
<evidence type="ECO:0000256" key="8">
    <source>
        <dbReference type="ARBA" id="ARBA00023014"/>
    </source>
</evidence>
<feature type="compositionally biased region" description="Low complexity" evidence="14">
    <location>
        <begin position="97"/>
        <end position="111"/>
    </location>
</feature>
<evidence type="ECO:0000313" key="16">
    <source>
        <dbReference type="Proteomes" id="UP000694925"/>
    </source>
</evidence>
<sequence>MSKKLILDVLKKTRSSSKIINKQEELKSESENDNDSITSKYFDIKRKRKRNSVKIQSDTKTIDEETKSKINEINTESNPHEHNAVDDKIKKRKSIQSENESNTETINNVINKGTNSSINEVNTESKPETCETINNKIKNPIETVVNPNKWMPQNWEVMLENIRKMRSNETAPVDSMGCHKCSDPNADPRISRYQSLIALMLSSQTKDQVTHAAMQRLNTYGCTPEIIMNTPDDVLEQLIYPVGFRKKKVQYIKKASKILIEEYKSDIPRTLEDLCKLPGVGPKMGHICMRIAWNEVSGIGVDTHVHRICNRISWVRKRTKTPEETRMDLEEWLPKHLWCDVNHLLVGFGQEICLPRFPKCESCLNKDICPSSTIKNKK</sequence>
<dbReference type="InterPro" id="IPR000445">
    <property type="entry name" value="HhH_motif"/>
</dbReference>
<dbReference type="Gene3D" id="1.10.1670.10">
    <property type="entry name" value="Helix-hairpin-Helix base-excision DNA repair enzymes (C-terminal)"/>
    <property type="match status" value="1"/>
</dbReference>
<dbReference type="EC" id="3.2.2.-" evidence="13"/>
<keyword evidence="8" id="KW-0411">Iron-sulfur</keyword>
<dbReference type="PANTHER" id="PTHR43286:SF1">
    <property type="entry name" value="ENDONUCLEASE III-LIKE PROTEIN 1"/>
    <property type="match status" value="1"/>
</dbReference>
<dbReference type="GO" id="GO:0005739">
    <property type="term" value="C:mitochondrion"/>
    <property type="evidence" value="ECO:0007669"/>
    <property type="project" value="UniProtKB-SubCell"/>
</dbReference>
<dbReference type="InterPro" id="IPR003265">
    <property type="entry name" value="HhH-GPD_domain"/>
</dbReference>
<dbReference type="Proteomes" id="UP000694925">
    <property type="component" value="Unplaced"/>
</dbReference>